<feature type="compositionally biased region" description="Basic and acidic residues" evidence="1">
    <location>
        <begin position="1"/>
        <end position="12"/>
    </location>
</feature>
<protein>
    <submittedName>
        <fullName evidence="2">Uncharacterized protein</fullName>
    </submittedName>
</protein>
<organism evidence="2 3">
    <name type="scientific">Cirrhinus molitorella</name>
    <name type="common">mud carp</name>
    <dbReference type="NCBI Taxonomy" id="172907"/>
    <lineage>
        <taxon>Eukaryota</taxon>
        <taxon>Metazoa</taxon>
        <taxon>Chordata</taxon>
        <taxon>Craniata</taxon>
        <taxon>Vertebrata</taxon>
        <taxon>Euteleostomi</taxon>
        <taxon>Actinopterygii</taxon>
        <taxon>Neopterygii</taxon>
        <taxon>Teleostei</taxon>
        <taxon>Ostariophysi</taxon>
        <taxon>Cypriniformes</taxon>
        <taxon>Cyprinidae</taxon>
        <taxon>Labeoninae</taxon>
        <taxon>Labeonini</taxon>
        <taxon>Cirrhinus</taxon>
    </lineage>
</organism>
<name>A0ABR3M669_9TELE</name>
<dbReference type="EMBL" id="JAYMGO010000015">
    <property type="protein sequence ID" value="KAL1260629.1"/>
    <property type="molecule type" value="Genomic_DNA"/>
</dbReference>
<reference evidence="2 3" key="1">
    <citation type="submission" date="2023-09" db="EMBL/GenBank/DDBJ databases">
        <authorList>
            <person name="Wang M."/>
        </authorList>
    </citation>
    <scope>NUCLEOTIDE SEQUENCE [LARGE SCALE GENOMIC DNA]</scope>
    <source>
        <strain evidence="2">GT-2023</strain>
        <tissue evidence="2">Liver</tissue>
    </source>
</reference>
<keyword evidence="3" id="KW-1185">Reference proteome</keyword>
<feature type="compositionally biased region" description="Low complexity" evidence="1">
    <location>
        <begin position="24"/>
        <end position="33"/>
    </location>
</feature>
<proteinExistence type="predicted"/>
<comment type="caution">
    <text evidence="2">The sequence shown here is derived from an EMBL/GenBank/DDBJ whole genome shotgun (WGS) entry which is preliminary data.</text>
</comment>
<sequence>MNESNEVLKESEYQPDQGATPTNSSPSVPSSGVHESCGGRWAPLFPQKERRARAELLHVKMLRMYAMAPQG</sequence>
<evidence type="ECO:0000313" key="3">
    <source>
        <dbReference type="Proteomes" id="UP001558613"/>
    </source>
</evidence>
<gene>
    <name evidence="2" type="ORF">QQF64_008456</name>
</gene>
<accession>A0ABR3M669</accession>
<evidence type="ECO:0000313" key="2">
    <source>
        <dbReference type="EMBL" id="KAL1260629.1"/>
    </source>
</evidence>
<dbReference type="Proteomes" id="UP001558613">
    <property type="component" value="Unassembled WGS sequence"/>
</dbReference>
<evidence type="ECO:0000256" key="1">
    <source>
        <dbReference type="SAM" id="MobiDB-lite"/>
    </source>
</evidence>
<feature type="region of interest" description="Disordered" evidence="1">
    <location>
        <begin position="1"/>
        <end position="48"/>
    </location>
</feature>